<dbReference type="STRING" id="4540.A0A3L6Q942"/>
<protein>
    <submittedName>
        <fullName evidence="2">Uncharacterized protein</fullName>
    </submittedName>
</protein>
<accession>A0A3L6Q942</accession>
<dbReference type="Proteomes" id="UP000275267">
    <property type="component" value="Unassembled WGS sequence"/>
</dbReference>
<dbReference type="EMBL" id="PQIB02000013">
    <property type="protein sequence ID" value="RLM75142.1"/>
    <property type="molecule type" value="Genomic_DNA"/>
</dbReference>
<proteinExistence type="predicted"/>
<organism evidence="2 3">
    <name type="scientific">Panicum miliaceum</name>
    <name type="common">Proso millet</name>
    <name type="synonym">Broomcorn millet</name>
    <dbReference type="NCBI Taxonomy" id="4540"/>
    <lineage>
        <taxon>Eukaryota</taxon>
        <taxon>Viridiplantae</taxon>
        <taxon>Streptophyta</taxon>
        <taxon>Embryophyta</taxon>
        <taxon>Tracheophyta</taxon>
        <taxon>Spermatophyta</taxon>
        <taxon>Magnoliopsida</taxon>
        <taxon>Liliopsida</taxon>
        <taxon>Poales</taxon>
        <taxon>Poaceae</taxon>
        <taxon>PACMAD clade</taxon>
        <taxon>Panicoideae</taxon>
        <taxon>Panicodae</taxon>
        <taxon>Paniceae</taxon>
        <taxon>Panicinae</taxon>
        <taxon>Panicum</taxon>
        <taxon>Panicum sect. Panicum</taxon>
    </lineage>
</organism>
<sequence length="71" mass="7949">MTFSAMVGKQDWIVSPILGLLQKDHPTFSGVTSWDVQDFQRWARDMPVGERVSWAIGGMVLTASLILFPIL</sequence>
<evidence type="ECO:0000256" key="1">
    <source>
        <dbReference type="SAM" id="Phobius"/>
    </source>
</evidence>
<reference evidence="3" key="1">
    <citation type="journal article" date="2019" name="Nat. Commun.">
        <title>The genome of broomcorn millet.</title>
        <authorList>
            <person name="Zou C."/>
            <person name="Miki D."/>
            <person name="Li D."/>
            <person name="Tang Q."/>
            <person name="Xiao L."/>
            <person name="Rajput S."/>
            <person name="Deng P."/>
            <person name="Jia W."/>
            <person name="Huang R."/>
            <person name="Zhang M."/>
            <person name="Sun Y."/>
            <person name="Hu J."/>
            <person name="Fu X."/>
            <person name="Schnable P.S."/>
            <person name="Li F."/>
            <person name="Zhang H."/>
            <person name="Feng B."/>
            <person name="Zhu X."/>
            <person name="Liu R."/>
            <person name="Schnable J.C."/>
            <person name="Zhu J.-K."/>
            <person name="Zhang H."/>
        </authorList>
    </citation>
    <scope>NUCLEOTIDE SEQUENCE [LARGE SCALE GENOMIC DNA]</scope>
</reference>
<keyword evidence="3" id="KW-1185">Reference proteome</keyword>
<dbReference type="OrthoDB" id="498177at2759"/>
<name>A0A3L6Q942_PANMI</name>
<keyword evidence="1" id="KW-1133">Transmembrane helix</keyword>
<dbReference type="AlphaFoldDB" id="A0A3L6Q942"/>
<feature type="transmembrane region" description="Helical" evidence="1">
    <location>
        <begin position="52"/>
        <end position="70"/>
    </location>
</feature>
<evidence type="ECO:0000313" key="2">
    <source>
        <dbReference type="EMBL" id="RLM75142.1"/>
    </source>
</evidence>
<gene>
    <name evidence="2" type="ORF">C2845_PM15G09970</name>
</gene>
<keyword evidence="1" id="KW-0472">Membrane</keyword>
<comment type="caution">
    <text evidence="2">The sequence shown here is derived from an EMBL/GenBank/DDBJ whole genome shotgun (WGS) entry which is preliminary data.</text>
</comment>
<keyword evidence="1" id="KW-0812">Transmembrane</keyword>
<evidence type="ECO:0000313" key="3">
    <source>
        <dbReference type="Proteomes" id="UP000275267"/>
    </source>
</evidence>